<dbReference type="Proteomes" id="UP000053675">
    <property type="component" value="Unassembled WGS sequence"/>
</dbReference>
<dbReference type="CDD" id="cd14503">
    <property type="entry name" value="PTP-bact"/>
    <property type="match status" value="1"/>
</dbReference>
<dbReference type="STRING" id="472175.EL18_00266"/>
<dbReference type="Pfam" id="PF04273">
    <property type="entry name" value="BLH_phosphatase"/>
    <property type="match status" value="1"/>
</dbReference>
<name>A0A084U8G5_9HYPH</name>
<dbReference type="eggNOG" id="COG3453">
    <property type="taxonomic scope" value="Bacteria"/>
</dbReference>
<feature type="domain" description="Beta-lactamase hydrolase-like protein phosphatase-like" evidence="1">
    <location>
        <begin position="3"/>
        <end position="106"/>
    </location>
</feature>
<dbReference type="InterPro" id="IPR005939">
    <property type="entry name" value="BLH_phosphatase-like"/>
</dbReference>
<dbReference type="GO" id="GO:0016787">
    <property type="term" value="F:hydrolase activity"/>
    <property type="evidence" value="ECO:0007669"/>
    <property type="project" value="InterPro"/>
</dbReference>
<dbReference type="SUPFAM" id="SSF52799">
    <property type="entry name" value="(Phosphotyrosine protein) phosphatases II"/>
    <property type="match status" value="1"/>
</dbReference>
<protein>
    <submittedName>
        <fullName evidence="2">Metallo-beta-lactamase superfamily protein</fullName>
    </submittedName>
</protein>
<gene>
    <name evidence="2" type="ORF">EL18_00266</name>
</gene>
<sequence>MKQISDRLWISPQIETGAIAALKDKGFAGIVNNRPDGEEPRQPAAATNRLEAEAHGLNYTHIPIVPGQISEDQVRDFQNALNDSDGPVIAHCKTGTRSATLYAIGEVMDGRMSHTEVKELGERLGVDLTGATKWLQSHGYS</sequence>
<keyword evidence="3" id="KW-1185">Reference proteome</keyword>
<reference evidence="2 3" key="1">
    <citation type="submission" date="2014-05" db="EMBL/GenBank/DDBJ databases">
        <title>Draft Genome Sequence of Nitratireductor basaltis Strain UMTGB225, A Marine Bacterium Isolated from Green Barrel Tunicate.</title>
        <authorList>
            <person name="Gan H.Y."/>
        </authorList>
    </citation>
    <scope>NUCLEOTIDE SEQUENCE [LARGE SCALE GENOMIC DNA]</scope>
    <source>
        <strain evidence="2 3">UMTGB225</strain>
    </source>
</reference>
<organism evidence="2 3">
    <name type="scientific">Nitratireductor basaltis</name>
    <dbReference type="NCBI Taxonomy" id="472175"/>
    <lineage>
        <taxon>Bacteria</taxon>
        <taxon>Pseudomonadati</taxon>
        <taxon>Pseudomonadota</taxon>
        <taxon>Alphaproteobacteria</taxon>
        <taxon>Hyphomicrobiales</taxon>
        <taxon>Phyllobacteriaceae</taxon>
        <taxon>Nitratireductor</taxon>
    </lineage>
</organism>
<comment type="caution">
    <text evidence="2">The sequence shown here is derived from an EMBL/GenBank/DDBJ whole genome shotgun (WGS) entry which is preliminary data.</text>
</comment>
<dbReference type="InterPro" id="IPR029021">
    <property type="entry name" value="Prot-tyrosine_phosphatase-like"/>
</dbReference>
<evidence type="ECO:0000259" key="1">
    <source>
        <dbReference type="Pfam" id="PF04273"/>
    </source>
</evidence>
<proteinExistence type="predicted"/>
<dbReference type="PATRIC" id="fig|472175.3.peg.273"/>
<evidence type="ECO:0000313" key="2">
    <source>
        <dbReference type="EMBL" id="KFB09251.1"/>
    </source>
</evidence>
<accession>A0A084U8G5</accession>
<evidence type="ECO:0000313" key="3">
    <source>
        <dbReference type="Proteomes" id="UP000053675"/>
    </source>
</evidence>
<dbReference type="OrthoDB" id="9805710at2"/>
<dbReference type="RefSeq" id="WP_036478988.1">
    <property type="nucleotide sequence ID" value="NZ_JMQM01000001.1"/>
</dbReference>
<dbReference type="AlphaFoldDB" id="A0A084U8G5"/>
<dbReference type="EMBL" id="JMQM01000001">
    <property type="protein sequence ID" value="KFB09251.1"/>
    <property type="molecule type" value="Genomic_DNA"/>
</dbReference>
<dbReference type="NCBIfam" id="TIGR01244">
    <property type="entry name" value="TIGR01244 family sulfur transferase"/>
    <property type="match status" value="1"/>
</dbReference>
<dbReference type="Gene3D" id="3.90.190.10">
    <property type="entry name" value="Protein tyrosine phosphatase superfamily"/>
    <property type="match status" value="1"/>
</dbReference>